<reference evidence="2" key="1">
    <citation type="submission" date="2019-12" db="EMBL/GenBank/DDBJ databases">
        <title>Genome sequencing and annotation of Brassica cretica.</title>
        <authorList>
            <person name="Studholme D.J."/>
            <person name="Sarris P."/>
        </authorList>
    </citation>
    <scope>NUCLEOTIDE SEQUENCE</scope>
    <source>
        <strain evidence="2">PFS-109/04</strain>
        <tissue evidence="2">Leaf</tissue>
    </source>
</reference>
<gene>
    <name evidence="2" type="ORF">F2Q69_00021647</name>
</gene>
<dbReference type="Proteomes" id="UP000712600">
    <property type="component" value="Unassembled WGS sequence"/>
</dbReference>
<dbReference type="AlphaFoldDB" id="A0A8S9Q2C7"/>
<organism evidence="2 3">
    <name type="scientific">Brassica cretica</name>
    <name type="common">Mustard</name>
    <dbReference type="NCBI Taxonomy" id="69181"/>
    <lineage>
        <taxon>Eukaryota</taxon>
        <taxon>Viridiplantae</taxon>
        <taxon>Streptophyta</taxon>
        <taxon>Embryophyta</taxon>
        <taxon>Tracheophyta</taxon>
        <taxon>Spermatophyta</taxon>
        <taxon>Magnoliopsida</taxon>
        <taxon>eudicotyledons</taxon>
        <taxon>Gunneridae</taxon>
        <taxon>Pentapetalae</taxon>
        <taxon>rosids</taxon>
        <taxon>malvids</taxon>
        <taxon>Brassicales</taxon>
        <taxon>Brassicaceae</taxon>
        <taxon>Brassiceae</taxon>
        <taxon>Brassica</taxon>
    </lineage>
</organism>
<accession>A0A8S9Q2C7</accession>
<feature type="compositionally biased region" description="Gly residues" evidence="1">
    <location>
        <begin position="113"/>
        <end position="123"/>
    </location>
</feature>
<protein>
    <submittedName>
        <fullName evidence="2">Uncharacterized protein</fullName>
    </submittedName>
</protein>
<dbReference type="EMBL" id="QGKX02001290">
    <property type="protein sequence ID" value="KAF3536829.1"/>
    <property type="molecule type" value="Genomic_DNA"/>
</dbReference>
<evidence type="ECO:0000313" key="2">
    <source>
        <dbReference type="EMBL" id="KAF3536829.1"/>
    </source>
</evidence>
<sequence>MKPHHCLCYSTTIKLIICHDCSRIPFSFCSCSAPTLPPPLASSAISTPHLHNLKKPKRVNKFGKSTATGERLVLLSQIRENEIRELSGDYDETAVVVASDLRTDDGGEIADGSYGGWEGGGGGGDERKRRR</sequence>
<evidence type="ECO:0000256" key="1">
    <source>
        <dbReference type="SAM" id="MobiDB-lite"/>
    </source>
</evidence>
<comment type="caution">
    <text evidence="2">The sequence shown here is derived from an EMBL/GenBank/DDBJ whole genome shotgun (WGS) entry which is preliminary data.</text>
</comment>
<name>A0A8S9Q2C7_BRACR</name>
<feature type="region of interest" description="Disordered" evidence="1">
    <location>
        <begin position="104"/>
        <end position="131"/>
    </location>
</feature>
<proteinExistence type="predicted"/>
<evidence type="ECO:0000313" key="3">
    <source>
        <dbReference type="Proteomes" id="UP000712600"/>
    </source>
</evidence>